<keyword evidence="2" id="KW-0812">Transmembrane</keyword>
<dbReference type="Proteomes" id="UP001499990">
    <property type="component" value="Unassembled WGS sequence"/>
</dbReference>
<dbReference type="RefSeq" id="WP_345036481.1">
    <property type="nucleotide sequence ID" value="NZ_BAAAYL010000001.1"/>
</dbReference>
<feature type="compositionally biased region" description="Acidic residues" evidence="1">
    <location>
        <begin position="374"/>
        <end position="384"/>
    </location>
</feature>
<evidence type="ECO:0000313" key="3">
    <source>
        <dbReference type="EMBL" id="GAA3371854.1"/>
    </source>
</evidence>
<reference evidence="4" key="1">
    <citation type="journal article" date="2019" name="Int. J. Syst. Evol. Microbiol.">
        <title>The Global Catalogue of Microorganisms (GCM) 10K type strain sequencing project: providing services to taxonomists for standard genome sequencing and annotation.</title>
        <authorList>
            <consortium name="The Broad Institute Genomics Platform"/>
            <consortium name="The Broad Institute Genome Sequencing Center for Infectious Disease"/>
            <person name="Wu L."/>
            <person name="Ma J."/>
        </authorList>
    </citation>
    <scope>NUCLEOTIDE SEQUENCE [LARGE SCALE GENOMIC DNA]</scope>
    <source>
        <strain evidence="4">JCM 9651</strain>
    </source>
</reference>
<feature type="transmembrane region" description="Helical" evidence="2">
    <location>
        <begin position="58"/>
        <end position="81"/>
    </location>
</feature>
<evidence type="ECO:0008006" key="5">
    <source>
        <dbReference type="Google" id="ProtNLM"/>
    </source>
</evidence>
<feature type="region of interest" description="Disordered" evidence="1">
    <location>
        <begin position="354"/>
        <end position="384"/>
    </location>
</feature>
<evidence type="ECO:0000256" key="2">
    <source>
        <dbReference type="SAM" id="Phobius"/>
    </source>
</evidence>
<keyword evidence="4" id="KW-1185">Reference proteome</keyword>
<sequence>MKNDVLHRLTADRPAHLDPDRPTPSSVREEELATFMTRPRATRGARATARPRRVGRPLVLGLALATATAVAALVITGTMPLKPGTAPSTTLGSGSRVLLAAASHVEQQPAGSGTYWYVEVQLGSLRKVPGKKYTVDVRTGARYWTAAAANKQWSQLLDLGARPATKADEAAWKADGSPTSWNLKDETITYTGKGEIQHDAPGGTADTVNTGDLPLRVLATLPTDEKALRKRLFALVDKDYNAPEEILDEMVVDTAVRLATTLPSTPDLRAAAYRLLAAEPGVRSLGDVKDHTGRTGYAVALPSSYESASDSERRLIFDKSTGMPLGTEMVATRGGDGVSKGELLGYTTITSMKWTEEAPPFDTDTEDPGPISAPDDEPVAEAAR</sequence>
<accession>A0ABP6SAU0</accession>
<protein>
    <recommendedName>
        <fullName evidence="5">CU044_5270 family protein</fullName>
    </recommendedName>
</protein>
<organism evidence="3 4">
    <name type="scientific">Streptomyces sannanensis</name>
    <dbReference type="NCBI Taxonomy" id="285536"/>
    <lineage>
        <taxon>Bacteria</taxon>
        <taxon>Bacillati</taxon>
        <taxon>Actinomycetota</taxon>
        <taxon>Actinomycetes</taxon>
        <taxon>Kitasatosporales</taxon>
        <taxon>Streptomycetaceae</taxon>
        <taxon>Streptomyces</taxon>
    </lineage>
</organism>
<dbReference type="InterPro" id="IPR047789">
    <property type="entry name" value="CU044_5270-like"/>
</dbReference>
<comment type="caution">
    <text evidence="3">The sequence shown here is derived from an EMBL/GenBank/DDBJ whole genome shotgun (WGS) entry which is preliminary data.</text>
</comment>
<keyword evidence="2" id="KW-0472">Membrane</keyword>
<keyword evidence="2" id="KW-1133">Transmembrane helix</keyword>
<feature type="region of interest" description="Disordered" evidence="1">
    <location>
        <begin position="9"/>
        <end position="30"/>
    </location>
</feature>
<evidence type="ECO:0000313" key="4">
    <source>
        <dbReference type="Proteomes" id="UP001499990"/>
    </source>
</evidence>
<dbReference type="EMBL" id="BAAAYL010000001">
    <property type="protein sequence ID" value="GAA3371854.1"/>
    <property type="molecule type" value="Genomic_DNA"/>
</dbReference>
<gene>
    <name evidence="3" type="ORF">GCM10020367_24340</name>
</gene>
<evidence type="ECO:0000256" key="1">
    <source>
        <dbReference type="SAM" id="MobiDB-lite"/>
    </source>
</evidence>
<dbReference type="NCBIfam" id="NF038083">
    <property type="entry name" value="CU044_5270_fam"/>
    <property type="match status" value="1"/>
</dbReference>
<name>A0ABP6SAU0_9ACTN</name>
<proteinExistence type="predicted"/>